<evidence type="ECO:0000256" key="3">
    <source>
        <dbReference type="ARBA" id="ARBA00023163"/>
    </source>
</evidence>
<dbReference type="RefSeq" id="WP_167186714.1">
    <property type="nucleotide sequence ID" value="NZ_JAASQL010000001.1"/>
</dbReference>
<dbReference type="Gene3D" id="1.10.10.60">
    <property type="entry name" value="Homeodomain-like"/>
    <property type="match status" value="2"/>
</dbReference>
<dbReference type="PRINTS" id="PR00032">
    <property type="entry name" value="HTHARAC"/>
</dbReference>
<name>A0ABX0UBF2_9FLAO</name>
<dbReference type="InterPro" id="IPR018060">
    <property type="entry name" value="HTH_AraC"/>
</dbReference>
<sequence length="289" mass="34015">MYKSIENITLSLLNMGYVSLNEKWNYENVMSPFFRMYYITEGSAKVFHHNKEYILKPGYMYLIPSFTYSHYKCDVHMNQYHISCVEVSETGYSVFSTLNFMYEVKADHISLLYFKRLLELNPNRGIVRDDPKVYDNEEGLRAFRTENQKLSEGAYLETAGLLKSILSKFVVAYKKEPTDKDDKSKLKGVINFIEINLHTNITVKDLADSQNLNVDYFSRLFKKLYKIRPNEYVQKKRVERAQLLLIASSGSLQEISDTVGFSNISYFSRVFKKYTHLSPLQYRKENWKI</sequence>
<dbReference type="SUPFAM" id="SSF46689">
    <property type="entry name" value="Homeodomain-like"/>
    <property type="match status" value="2"/>
</dbReference>
<evidence type="ECO:0000313" key="6">
    <source>
        <dbReference type="Proteomes" id="UP000745859"/>
    </source>
</evidence>
<dbReference type="PROSITE" id="PS01124">
    <property type="entry name" value="HTH_ARAC_FAMILY_2"/>
    <property type="match status" value="1"/>
</dbReference>
<evidence type="ECO:0000313" key="5">
    <source>
        <dbReference type="EMBL" id="NIJ45245.1"/>
    </source>
</evidence>
<dbReference type="PANTHER" id="PTHR43280:SF28">
    <property type="entry name" value="HTH-TYPE TRANSCRIPTIONAL ACTIVATOR RHAS"/>
    <property type="match status" value="1"/>
</dbReference>
<dbReference type="PANTHER" id="PTHR43280">
    <property type="entry name" value="ARAC-FAMILY TRANSCRIPTIONAL REGULATOR"/>
    <property type="match status" value="1"/>
</dbReference>
<evidence type="ECO:0000259" key="4">
    <source>
        <dbReference type="PROSITE" id="PS01124"/>
    </source>
</evidence>
<evidence type="ECO:0000256" key="2">
    <source>
        <dbReference type="ARBA" id="ARBA00023125"/>
    </source>
</evidence>
<proteinExistence type="predicted"/>
<dbReference type="SUPFAM" id="SSF51215">
    <property type="entry name" value="Regulatory protein AraC"/>
    <property type="match status" value="1"/>
</dbReference>
<organism evidence="5 6">
    <name type="scientific">Wenyingzhuangia heitensis</name>
    <dbReference type="NCBI Taxonomy" id="1487859"/>
    <lineage>
        <taxon>Bacteria</taxon>
        <taxon>Pseudomonadati</taxon>
        <taxon>Bacteroidota</taxon>
        <taxon>Flavobacteriia</taxon>
        <taxon>Flavobacteriales</taxon>
        <taxon>Flavobacteriaceae</taxon>
        <taxon>Wenyingzhuangia</taxon>
    </lineage>
</organism>
<dbReference type="Pfam" id="PF12833">
    <property type="entry name" value="HTH_18"/>
    <property type="match status" value="1"/>
</dbReference>
<evidence type="ECO:0000256" key="1">
    <source>
        <dbReference type="ARBA" id="ARBA00023015"/>
    </source>
</evidence>
<dbReference type="InterPro" id="IPR020449">
    <property type="entry name" value="Tscrpt_reg_AraC-type_HTH"/>
</dbReference>
<keyword evidence="1" id="KW-0805">Transcription regulation</keyword>
<feature type="domain" description="HTH araC/xylS-type" evidence="4">
    <location>
        <begin position="187"/>
        <end position="285"/>
    </location>
</feature>
<comment type="caution">
    <text evidence="5">The sequence shown here is derived from an EMBL/GenBank/DDBJ whole genome shotgun (WGS) entry which is preliminary data.</text>
</comment>
<gene>
    <name evidence="5" type="ORF">FHR24_001684</name>
</gene>
<dbReference type="Proteomes" id="UP000745859">
    <property type="component" value="Unassembled WGS sequence"/>
</dbReference>
<keyword evidence="2" id="KW-0238">DNA-binding</keyword>
<dbReference type="InterPro" id="IPR009057">
    <property type="entry name" value="Homeodomain-like_sf"/>
</dbReference>
<protein>
    <submittedName>
        <fullName evidence="5">AraC-like DNA-binding protein</fullName>
    </submittedName>
</protein>
<dbReference type="InterPro" id="IPR037923">
    <property type="entry name" value="HTH-like"/>
</dbReference>
<keyword evidence="6" id="KW-1185">Reference proteome</keyword>
<reference evidence="5 6" key="1">
    <citation type="submission" date="2020-03" db="EMBL/GenBank/DDBJ databases">
        <title>Genomic Encyclopedia of Type Strains, Phase IV (KMG-IV): sequencing the most valuable type-strain genomes for metagenomic binning, comparative biology and taxonomic classification.</title>
        <authorList>
            <person name="Goeker M."/>
        </authorList>
    </citation>
    <scope>NUCLEOTIDE SEQUENCE [LARGE SCALE GENOMIC DNA]</scope>
    <source>
        <strain evidence="5 6">DSM 101599</strain>
    </source>
</reference>
<accession>A0ABX0UBF2</accession>
<dbReference type="SMART" id="SM00342">
    <property type="entry name" value="HTH_ARAC"/>
    <property type="match status" value="1"/>
</dbReference>
<dbReference type="EMBL" id="JAASQL010000001">
    <property type="protein sequence ID" value="NIJ45245.1"/>
    <property type="molecule type" value="Genomic_DNA"/>
</dbReference>
<keyword evidence="3" id="KW-0804">Transcription</keyword>